<feature type="domain" description="Glycosyl hydrolase family 95 N-terminal" evidence="1">
    <location>
        <begin position="2"/>
        <end position="156"/>
    </location>
</feature>
<name>A0ABS9SI46_9BACT</name>
<dbReference type="Proteomes" id="UP001202248">
    <property type="component" value="Unassembled WGS sequence"/>
</dbReference>
<evidence type="ECO:0000313" key="3">
    <source>
        <dbReference type="Proteomes" id="UP001202248"/>
    </source>
</evidence>
<dbReference type="Pfam" id="PF14498">
    <property type="entry name" value="Glyco_hyd_65N_2"/>
    <property type="match status" value="1"/>
</dbReference>
<dbReference type="InterPro" id="IPR027414">
    <property type="entry name" value="GH95_N_dom"/>
</dbReference>
<keyword evidence="3" id="KW-1185">Reference proteome</keyword>
<dbReference type="GO" id="GO:0016787">
    <property type="term" value="F:hydrolase activity"/>
    <property type="evidence" value="ECO:0007669"/>
    <property type="project" value="UniProtKB-KW"/>
</dbReference>
<dbReference type="Gene3D" id="2.70.98.50">
    <property type="entry name" value="putative glycoside hydrolase family protein from bacillus halodurans"/>
    <property type="match status" value="1"/>
</dbReference>
<accession>A0ABS9SI46</accession>
<comment type="caution">
    <text evidence="2">The sequence shown here is derived from an EMBL/GenBank/DDBJ whole genome shotgun (WGS) entry which is preliminary data.</text>
</comment>
<sequence>MLYNKPAVNFFEGALLGNGGMGVVVTTRPDGVMLYFGHNNVWDIRIAEDNKEEIGTFDYVFDRVSKIPDTCKLLTDDPWYAKYSTMAAENYRKPYPRPFPCGSVLLGFDVKEAELLGHSLDISSGLCEVYLLDSKKRKITLQLFTDMKDDRLWMQLVDVNGNKVPNLFKRIRIMPDPSTPKEFPKYTITENLEEGVLSFKQVLPYQESDEYDAAKGHPKGKAFRLTATTNQTMSKTIRVNWDGNEQQMSLLEAALSSEDGFVACISLEEGLNTKVSAEPVISEASTGGFNASRTTSNNVWKSYWAKSGIKLADAELEQIWYRNLYFFNCAAKDSAVTPGLFANWSYDKIGTAWHGDYHMNYNTQQPFWMTFSSNHLEKIFLM</sequence>
<proteinExistence type="predicted"/>
<reference evidence="2 3" key="1">
    <citation type="submission" date="2022-02" db="EMBL/GenBank/DDBJ databases">
        <authorList>
            <person name="Min J."/>
        </authorList>
    </citation>
    <scope>NUCLEOTIDE SEQUENCE [LARGE SCALE GENOMIC DNA]</scope>
    <source>
        <strain evidence="2 3">GR10-1</strain>
    </source>
</reference>
<dbReference type="EMBL" id="JAKWBL010000001">
    <property type="protein sequence ID" value="MCH5598038.1"/>
    <property type="molecule type" value="Genomic_DNA"/>
</dbReference>
<gene>
    <name evidence="2" type="ORF">MKP09_09010</name>
</gene>
<protein>
    <submittedName>
        <fullName evidence="2">Glycoside hydrolase family 95 protein</fullName>
    </submittedName>
</protein>
<evidence type="ECO:0000313" key="2">
    <source>
        <dbReference type="EMBL" id="MCH5598038.1"/>
    </source>
</evidence>
<dbReference type="SUPFAM" id="SSF48208">
    <property type="entry name" value="Six-hairpin glycosidases"/>
    <property type="match status" value="1"/>
</dbReference>
<evidence type="ECO:0000259" key="1">
    <source>
        <dbReference type="Pfam" id="PF14498"/>
    </source>
</evidence>
<dbReference type="InterPro" id="IPR008928">
    <property type="entry name" value="6-hairpin_glycosidase_sf"/>
</dbReference>
<organism evidence="2 3">
    <name type="scientific">Niabella ginsengisoli</name>
    <dbReference type="NCBI Taxonomy" id="522298"/>
    <lineage>
        <taxon>Bacteria</taxon>
        <taxon>Pseudomonadati</taxon>
        <taxon>Bacteroidota</taxon>
        <taxon>Chitinophagia</taxon>
        <taxon>Chitinophagales</taxon>
        <taxon>Chitinophagaceae</taxon>
        <taxon>Niabella</taxon>
    </lineage>
</organism>
<dbReference type="RefSeq" id="WP_240827387.1">
    <property type="nucleotide sequence ID" value="NZ_JAKWBL010000001.1"/>
</dbReference>
<keyword evidence="2" id="KW-0378">Hydrolase</keyword>